<gene>
    <name evidence="2" type="ORF">IAB12_02575</name>
</gene>
<proteinExistence type="predicted"/>
<organism evidence="2 3">
    <name type="scientific">Candidatus Ornithospirochaeta avicola</name>
    <dbReference type="NCBI Taxonomy" id="2840896"/>
    <lineage>
        <taxon>Bacteria</taxon>
        <taxon>Pseudomonadati</taxon>
        <taxon>Spirochaetota</taxon>
        <taxon>Spirochaetia</taxon>
        <taxon>Spirochaetales</taxon>
        <taxon>Spirochaetaceae</taxon>
        <taxon>Spirochaetaceae incertae sedis</taxon>
        <taxon>Candidatus Ornithospirochaeta</taxon>
    </lineage>
</organism>
<dbReference type="Proteomes" id="UP000823936">
    <property type="component" value="Unassembled WGS sequence"/>
</dbReference>
<feature type="chain" id="PRO_5039271223" evidence="1">
    <location>
        <begin position="21"/>
        <end position="246"/>
    </location>
</feature>
<feature type="signal peptide" evidence="1">
    <location>
        <begin position="1"/>
        <end position="20"/>
    </location>
</feature>
<keyword evidence="1" id="KW-0732">Signal</keyword>
<evidence type="ECO:0000256" key="1">
    <source>
        <dbReference type="SAM" id="SignalP"/>
    </source>
</evidence>
<reference evidence="2" key="2">
    <citation type="submission" date="2021-04" db="EMBL/GenBank/DDBJ databases">
        <authorList>
            <person name="Gilroy R."/>
        </authorList>
    </citation>
    <scope>NUCLEOTIDE SEQUENCE</scope>
    <source>
        <strain evidence="2">Gambia11-129</strain>
    </source>
</reference>
<sequence>MKKLFVLLSALMLIFAVSCSNDTPSVSVDAVMIDPIEIPEATGNLSGDAKAAFDEILGEITMESEFENVILKTDIQAFYYEDMCIANAVMVDESTVKMTIVSPVAGFMPGDTIIVKTNPNKIEINGNGDFEEFYAIVEGAEQRSLKEGSESLKVTIGEEEYNLDFDYKSVDIDQKGQPNQKTSHIVVSIDNGYKGLPKVFEIFYDIDGDNRNNFVYKSESSCLSINKKFEYDDIFRAIERNIDIPW</sequence>
<dbReference type="AlphaFoldDB" id="A0A9D1PTW1"/>
<evidence type="ECO:0000313" key="3">
    <source>
        <dbReference type="Proteomes" id="UP000823936"/>
    </source>
</evidence>
<dbReference type="EMBL" id="DXHU01000010">
    <property type="protein sequence ID" value="HIV98648.1"/>
    <property type="molecule type" value="Genomic_DNA"/>
</dbReference>
<reference evidence="2" key="1">
    <citation type="journal article" date="2021" name="PeerJ">
        <title>Extensive microbial diversity within the chicken gut microbiome revealed by metagenomics and culture.</title>
        <authorList>
            <person name="Gilroy R."/>
            <person name="Ravi A."/>
            <person name="Getino M."/>
            <person name="Pursley I."/>
            <person name="Horton D.L."/>
            <person name="Alikhan N.F."/>
            <person name="Baker D."/>
            <person name="Gharbi K."/>
            <person name="Hall N."/>
            <person name="Watson M."/>
            <person name="Adriaenssens E.M."/>
            <person name="Foster-Nyarko E."/>
            <person name="Jarju S."/>
            <person name="Secka A."/>
            <person name="Antonio M."/>
            <person name="Oren A."/>
            <person name="Chaudhuri R.R."/>
            <person name="La Ragione R."/>
            <person name="Hildebrand F."/>
            <person name="Pallen M.J."/>
        </authorList>
    </citation>
    <scope>NUCLEOTIDE SEQUENCE</scope>
    <source>
        <strain evidence="2">Gambia11-129</strain>
    </source>
</reference>
<dbReference type="PROSITE" id="PS51257">
    <property type="entry name" value="PROKAR_LIPOPROTEIN"/>
    <property type="match status" value="1"/>
</dbReference>
<protein>
    <submittedName>
        <fullName evidence="2">Uncharacterized protein</fullName>
    </submittedName>
</protein>
<evidence type="ECO:0000313" key="2">
    <source>
        <dbReference type="EMBL" id="HIV98648.1"/>
    </source>
</evidence>
<name>A0A9D1PTW1_9SPIO</name>
<accession>A0A9D1PTW1</accession>
<comment type="caution">
    <text evidence="2">The sequence shown here is derived from an EMBL/GenBank/DDBJ whole genome shotgun (WGS) entry which is preliminary data.</text>
</comment>